<dbReference type="GO" id="GO:0061817">
    <property type="term" value="P:endoplasmic reticulum-plasma membrane tethering"/>
    <property type="evidence" value="ECO:0007669"/>
    <property type="project" value="TreeGrafter"/>
</dbReference>
<reference evidence="9" key="1">
    <citation type="submission" date="2025-08" db="UniProtKB">
        <authorList>
            <consortium name="RefSeq"/>
        </authorList>
    </citation>
    <scope>IDENTIFICATION</scope>
    <source>
        <strain evidence="9">MV-25-SWS-2005</strain>
        <tissue evidence="9">Whole body</tissue>
    </source>
</reference>
<evidence type="ECO:0000256" key="1">
    <source>
        <dbReference type="ARBA" id="ARBA00004211"/>
    </source>
</evidence>
<dbReference type="PROSITE" id="PS50202">
    <property type="entry name" value="MSP"/>
    <property type="match status" value="1"/>
</dbReference>
<dbReference type="RefSeq" id="XP_002132654.3">
    <property type="nucleotide sequence ID" value="XM_002132618.3"/>
</dbReference>
<evidence type="ECO:0000256" key="2">
    <source>
        <dbReference type="ARBA" id="ARBA00008932"/>
    </source>
</evidence>
<keyword evidence="5 6" id="KW-0472">Membrane</keyword>
<feature type="domain" description="MSP" evidence="7">
    <location>
        <begin position="1"/>
        <end position="125"/>
    </location>
</feature>
<dbReference type="GO" id="GO:0005886">
    <property type="term" value="C:plasma membrane"/>
    <property type="evidence" value="ECO:0007669"/>
    <property type="project" value="TreeGrafter"/>
</dbReference>
<dbReference type="PANTHER" id="PTHR10809">
    <property type="entry name" value="VESICLE-ASSOCIATED MEMBRANE PROTEIN-ASSOCIATED PROTEIN"/>
    <property type="match status" value="1"/>
</dbReference>
<keyword evidence="8" id="KW-1185">Reference proteome</keyword>
<dbReference type="Pfam" id="PF00635">
    <property type="entry name" value="Motile_Sperm"/>
    <property type="match status" value="1"/>
</dbReference>
<dbReference type="GO" id="GO:0090158">
    <property type="term" value="P:endoplasmic reticulum membrane organization"/>
    <property type="evidence" value="ECO:0007669"/>
    <property type="project" value="TreeGrafter"/>
</dbReference>
<evidence type="ECO:0000256" key="5">
    <source>
        <dbReference type="ARBA" id="ARBA00023136"/>
    </source>
</evidence>
<comment type="similarity">
    <text evidence="2">Belongs to the VAMP-associated protein (VAP) (TC 9.B.17) family.</text>
</comment>
<gene>
    <name evidence="9" type="primary">LOC6902928</name>
</gene>
<evidence type="ECO:0000313" key="9">
    <source>
        <dbReference type="RefSeq" id="XP_002132654.3"/>
    </source>
</evidence>
<keyword evidence="3 6" id="KW-0812">Transmembrane</keyword>
<dbReference type="SUPFAM" id="SSF49354">
    <property type="entry name" value="PapD-like"/>
    <property type="match status" value="1"/>
</dbReference>
<evidence type="ECO:0000256" key="6">
    <source>
        <dbReference type="SAM" id="Phobius"/>
    </source>
</evidence>
<dbReference type="InterPro" id="IPR016763">
    <property type="entry name" value="VAP"/>
</dbReference>
<name>A0A6I8UXG2_DROPS</name>
<evidence type="ECO:0000313" key="8">
    <source>
        <dbReference type="Proteomes" id="UP000001819"/>
    </source>
</evidence>
<sequence length="212" mass="24175">MEPLVTIPQILVFNAPYNRLQSREMTLINNTEQVLMFKLKTNNAQHYVVKPTVGLVEPYSTSKVLISLCRFDFQPRTCYQHRFIVETFYIPVDGLQQCDREAPKAFFKRTPRSDMGVVRIRVRLEATPALPPKERLADVPAQAVAEPLLGKQPALEEPQKAKRIRGPRSWFLWTLLILAFVVAVLFIGIFRNDDTSKASSHSPVLDNVNLSI</sequence>
<evidence type="ECO:0000256" key="3">
    <source>
        <dbReference type="ARBA" id="ARBA00022692"/>
    </source>
</evidence>
<dbReference type="ExpressionAtlas" id="A0A6I8UXG2">
    <property type="expression patterns" value="baseline"/>
</dbReference>
<dbReference type="InParanoid" id="A0A6I8UXG2"/>
<dbReference type="Gene3D" id="2.60.40.10">
    <property type="entry name" value="Immunoglobulins"/>
    <property type="match status" value="1"/>
</dbReference>
<dbReference type="PANTHER" id="PTHR10809:SF6">
    <property type="entry name" value="AT11025P-RELATED"/>
    <property type="match status" value="1"/>
</dbReference>
<evidence type="ECO:0000256" key="4">
    <source>
        <dbReference type="ARBA" id="ARBA00022989"/>
    </source>
</evidence>
<protein>
    <submittedName>
        <fullName evidence="9">Vesicle-associated membrane protein/synaptobrevin-binding protein</fullName>
    </submittedName>
</protein>
<evidence type="ECO:0000259" key="7">
    <source>
        <dbReference type="PROSITE" id="PS50202"/>
    </source>
</evidence>
<accession>A0A6I8UXG2</accession>
<dbReference type="InterPro" id="IPR013783">
    <property type="entry name" value="Ig-like_fold"/>
</dbReference>
<proteinExistence type="inferred from homology"/>
<keyword evidence="4 6" id="KW-1133">Transmembrane helix</keyword>
<dbReference type="Proteomes" id="UP000001819">
    <property type="component" value="Chromosome 4"/>
</dbReference>
<dbReference type="GO" id="GO:0005789">
    <property type="term" value="C:endoplasmic reticulum membrane"/>
    <property type="evidence" value="ECO:0007669"/>
    <property type="project" value="InterPro"/>
</dbReference>
<comment type="subcellular location">
    <subcellularLocation>
        <location evidence="1">Membrane</location>
        <topology evidence="1">Single-pass type IV membrane protein</topology>
    </subcellularLocation>
</comment>
<dbReference type="InterPro" id="IPR000535">
    <property type="entry name" value="MSP_dom"/>
</dbReference>
<feature type="transmembrane region" description="Helical" evidence="6">
    <location>
        <begin position="170"/>
        <end position="190"/>
    </location>
</feature>
<dbReference type="KEGG" id="dpo:6902928"/>
<organism evidence="8 9">
    <name type="scientific">Drosophila pseudoobscura pseudoobscura</name>
    <name type="common">Fruit fly</name>
    <dbReference type="NCBI Taxonomy" id="46245"/>
    <lineage>
        <taxon>Eukaryota</taxon>
        <taxon>Metazoa</taxon>
        <taxon>Ecdysozoa</taxon>
        <taxon>Arthropoda</taxon>
        <taxon>Hexapoda</taxon>
        <taxon>Insecta</taxon>
        <taxon>Pterygota</taxon>
        <taxon>Neoptera</taxon>
        <taxon>Endopterygota</taxon>
        <taxon>Diptera</taxon>
        <taxon>Brachycera</taxon>
        <taxon>Muscomorpha</taxon>
        <taxon>Ephydroidea</taxon>
        <taxon>Drosophilidae</taxon>
        <taxon>Drosophila</taxon>
        <taxon>Sophophora</taxon>
    </lineage>
</organism>
<dbReference type="AlphaFoldDB" id="A0A6I8UXG2"/>
<dbReference type="InterPro" id="IPR008962">
    <property type="entry name" value="PapD-like_sf"/>
</dbReference>